<organism evidence="1 2">
    <name type="scientific">Pelomonas aquatica</name>
    <dbReference type="NCBI Taxonomy" id="431058"/>
    <lineage>
        <taxon>Bacteria</taxon>
        <taxon>Pseudomonadati</taxon>
        <taxon>Pseudomonadota</taxon>
        <taxon>Betaproteobacteria</taxon>
        <taxon>Burkholderiales</taxon>
        <taxon>Sphaerotilaceae</taxon>
        <taxon>Roseateles</taxon>
    </lineage>
</organism>
<gene>
    <name evidence="1" type="ORF">J2X16_003594</name>
</gene>
<keyword evidence="2" id="KW-1185">Reference proteome</keyword>
<sequence>MRIKDVKPQSFVAQLRCDRCGTEAQHNDGDGFNNFLQIEFDTSWGSELGDGNHVELDICHACLKQTLGPWLRIAQAPWARAGYVAGSPE</sequence>
<comment type="caution">
    <text evidence="1">The sequence shown here is derived from an EMBL/GenBank/DDBJ whole genome shotgun (WGS) entry which is preliminary data.</text>
</comment>
<accession>A0ABU1ZDW1</accession>
<dbReference type="EMBL" id="JAVDXQ010000005">
    <property type="protein sequence ID" value="MDR7298231.1"/>
    <property type="molecule type" value="Genomic_DNA"/>
</dbReference>
<protein>
    <submittedName>
        <fullName evidence="1">Uncharacterized protein</fullName>
    </submittedName>
</protein>
<evidence type="ECO:0000313" key="2">
    <source>
        <dbReference type="Proteomes" id="UP001180536"/>
    </source>
</evidence>
<name>A0ABU1ZDW1_9BURK</name>
<dbReference type="Proteomes" id="UP001180536">
    <property type="component" value="Unassembled WGS sequence"/>
</dbReference>
<dbReference type="RefSeq" id="WP_310347211.1">
    <property type="nucleotide sequence ID" value="NZ_JAVDXQ010000005.1"/>
</dbReference>
<reference evidence="1 2" key="1">
    <citation type="submission" date="2023-07" db="EMBL/GenBank/DDBJ databases">
        <title>Sorghum-associated microbial communities from plants grown in Nebraska, USA.</title>
        <authorList>
            <person name="Schachtman D."/>
        </authorList>
    </citation>
    <scope>NUCLEOTIDE SEQUENCE [LARGE SCALE GENOMIC DNA]</scope>
    <source>
        <strain evidence="1 2">BE310</strain>
    </source>
</reference>
<proteinExistence type="predicted"/>
<evidence type="ECO:0000313" key="1">
    <source>
        <dbReference type="EMBL" id="MDR7298231.1"/>
    </source>
</evidence>